<dbReference type="CDD" id="cd23995">
    <property type="entry name" value="Seipin_BSCL2_like"/>
    <property type="match status" value="1"/>
</dbReference>
<keyword evidence="10" id="KW-1185">Reference proteome</keyword>
<dbReference type="PANTHER" id="PTHR21212:SF0">
    <property type="entry name" value="SEIPIN"/>
    <property type="match status" value="1"/>
</dbReference>
<sequence length="369" mass="41662">METRSRQNSDKVYLREEIARDVDGIAQTTWPALRYPVKLLYHIFSAGFRLFKPFAPQIVPLAVFILAFPIIVFLSLSSGWFVWRSIAVGWETELHLQYGDGIPPYAQIYLQNVVAQQPYDISLHLVVPASETNFALGNFMTTLSLSTYANRTLAVARKPAIVMRPCTNPWTFFFRSPGTVEIKVTLMNAFEPITSNVVAYIELGRRDQWKSVGNGEGRELSVIHALLRGVVVHRGIRGIISRFPLLTAVVSAGTFLFISFIVLASCLLPAIEWRFRSREPPPEPEVFDKPRRRPRRMFSDIGDWDASRRQRAVKRSRSVTTPRHSMHDIKIEEVLMGASAPSAGPSSASSSVPLRRRRSRLSHPSESEA</sequence>
<evidence type="ECO:0000256" key="2">
    <source>
        <dbReference type="ARBA" id="ARBA00022692"/>
    </source>
</evidence>
<evidence type="ECO:0000256" key="5">
    <source>
        <dbReference type="ARBA" id="ARBA00023098"/>
    </source>
</evidence>
<protein>
    <recommendedName>
        <fullName evidence="11">Adipose-regulatory protein-domain-containing protein</fullName>
    </recommendedName>
</protein>
<reference evidence="9" key="1">
    <citation type="submission" date="2022-07" db="EMBL/GenBank/DDBJ databases">
        <title>Genome Sequence of Physisporinus lineatus.</title>
        <authorList>
            <person name="Buettner E."/>
        </authorList>
    </citation>
    <scope>NUCLEOTIDE SEQUENCE</scope>
    <source>
        <strain evidence="9">VT162</strain>
    </source>
</reference>
<feature type="region of interest" description="Disordered" evidence="7">
    <location>
        <begin position="307"/>
        <end position="369"/>
    </location>
</feature>
<gene>
    <name evidence="9" type="ORF">NLI96_g1340</name>
</gene>
<name>A0AAD5VAB8_9APHY</name>
<evidence type="ECO:0008006" key="11">
    <source>
        <dbReference type="Google" id="ProtNLM"/>
    </source>
</evidence>
<feature type="compositionally biased region" description="Low complexity" evidence="7">
    <location>
        <begin position="338"/>
        <end position="353"/>
    </location>
</feature>
<comment type="caution">
    <text evidence="9">The sequence shown here is derived from an EMBL/GenBank/DDBJ whole genome shotgun (WGS) entry which is preliminary data.</text>
</comment>
<dbReference type="GO" id="GO:0006629">
    <property type="term" value="P:lipid metabolic process"/>
    <property type="evidence" value="ECO:0007669"/>
    <property type="project" value="UniProtKB-KW"/>
</dbReference>
<dbReference type="Pfam" id="PF06775">
    <property type="entry name" value="Seipin"/>
    <property type="match status" value="1"/>
</dbReference>
<evidence type="ECO:0000256" key="1">
    <source>
        <dbReference type="ARBA" id="ARBA00004477"/>
    </source>
</evidence>
<dbReference type="GO" id="GO:0140042">
    <property type="term" value="P:lipid droplet formation"/>
    <property type="evidence" value="ECO:0007669"/>
    <property type="project" value="UniProtKB-ARBA"/>
</dbReference>
<dbReference type="PANTHER" id="PTHR21212">
    <property type="entry name" value="BERNARDINELLI-SEIP CONGENITAL LIPODYSTROPHY 2 HOMOLOG BSCL2 PROTEIN"/>
    <property type="match status" value="1"/>
</dbReference>
<accession>A0AAD5VAB8</accession>
<evidence type="ECO:0000313" key="9">
    <source>
        <dbReference type="EMBL" id="KAJ3490556.1"/>
    </source>
</evidence>
<dbReference type="InterPro" id="IPR009617">
    <property type="entry name" value="Seipin"/>
</dbReference>
<keyword evidence="4 8" id="KW-1133">Transmembrane helix</keyword>
<evidence type="ECO:0000256" key="6">
    <source>
        <dbReference type="ARBA" id="ARBA00023136"/>
    </source>
</evidence>
<dbReference type="AlphaFoldDB" id="A0AAD5VAB8"/>
<feature type="transmembrane region" description="Helical" evidence="8">
    <location>
        <begin position="243"/>
        <end position="268"/>
    </location>
</feature>
<evidence type="ECO:0000256" key="3">
    <source>
        <dbReference type="ARBA" id="ARBA00022824"/>
    </source>
</evidence>
<evidence type="ECO:0000256" key="8">
    <source>
        <dbReference type="SAM" id="Phobius"/>
    </source>
</evidence>
<dbReference type="GO" id="GO:0005789">
    <property type="term" value="C:endoplasmic reticulum membrane"/>
    <property type="evidence" value="ECO:0007669"/>
    <property type="project" value="UniProtKB-SubCell"/>
</dbReference>
<dbReference type="Proteomes" id="UP001212997">
    <property type="component" value="Unassembled WGS sequence"/>
</dbReference>
<keyword evidence="3" id="KW-0256">Endoplasmic reticulum</keyword>
<comment type="subcellular location">
    <subcellularLocation>
        <location evidence="1">Endoplasmic reticulum membrane</location>
        <topology evidence="1">Multi-pass membrane protein</topology>
    </subcellularLocation>
</comment>
<keyword evidence="2 8" id="KW-0812">Transmembrane</keyword>
<organism evidence="9 10">
    <name type="scientific">Meripilus lineatus</name>
    <dbReference type="NCBI Taxonomy" id="2056292"/>
    <lineage>
        <taxon>Eukaryota</taxon>
        <taxon>Fungi</taxon>
        <taxon>Dikarya</taxon>
        <taxon>Basidiomycota</taxon>
        <taxon>Agaricomycotina</taxon>
        <taxon>Agaricomycetes</taxon>
        <taxon>Polyporales</taxon>
        <taxon>Meripilaceae</taxon>
        <taxon>Meripilus</taxon>
    </lineage>
</organism>
<keyword evidence="5" id="KW-0443">Lipid metabolism</keyword>
<evidence type="ECO:0000256" key="7">
    <source>
        <dbReference type="SAM" id="MobiDB-lite"/>
    </source>
</evidence>
<dbReference type="EMBL" id="JANAWD010000026">
    <property type="protein sequence ID" value="KAJ3490556.1"/>
    <property type="molecule type" value="Genomic_DNA"/>
</dbReference>
<keyword evidence="6 8" id="KW-0472">Membrane</keyword>
<evidence type="ECO:0000313" key="10">
    <source>
        <dbReference type="Proteomes" id="UP001212997"/>
    </source>
</evidence>
<feature type="transmembrane region" description="Helical" evidence="8">
    <location>
        <begin position="58"/>
        <end position="83"/>
    </location>
</feature>
<proteinExistence type="predicted"/>
<evidence type="ECO:0000256" key="4">
    <source>
        <dbReference type="ARBA" id="ARBA00022989"/>
    </source>
</evidence>